<organism evidence="9 10">
    <name type="scientific">Aquilegia coerulea</name>
    <name type="common">Rocky mountain columbine</name>
    <dbReference type="NCBI Taxonomy" id="218851"/>
    <lineage>
        <taxon>Eukaryota</taxon>
        <taxon>Viridiplantae</taxon>
        <taxon>Streptophyta</taxon>
        <taxon>Embryophyta</taxon>
        <taxon>Tracheophyta</taxon>
        <taxon>Spermatophyta</taxon>
        <taxon>Magnoliopsida</taxon>
        <taxon>Ranunculales</taxon>
        <taxon>Ranunculaceae</taxon>
        <taxon>Thalictroideae</taxon>
        <taxon>Aquilegia</taxon>
    </lineage>
</organism>
<protein>
    <submittedName>
        <fullName evidence="9">Uncharacterized protein</fullName>
    </submittedName>
</protein>
<dbReference type="Proteomes" id="UP000230069">
    <property type="component" value="Unassembled WGS sequence"/>
</dbReference>
<dbReference type="InterPro" id="IPR050905">
    <property type="entry name" value="Plant_NBS-LRR"/>
</dbReference>
<reference evidence="9 10" key="1">
    <citation type="submission" date="2017-09" db="EMBL/GenBank/DDBJ databases">
        <title>WGS assembly of Aquilegia coerulea Goldsmith.</title>
        <authorList>
            <person name="Hodges S."/>
            <person name="Kramer E."/>
            <person name="Nordborg M."/>
            <person name="Tomkins J."/>
            <person name="Borevitz J."/>
            <person name="Derieg N."/>
            <person name="Yan J."/>
            <person name="Mihaltcheva S."/>
            <person name="Hayes R.D."/>
            <person name="Rokhsar D."/>
        </authorList>
    </citation>
    <scope>NUCLEOTIDE SEQUENCE [LARGE SCALE GENOMIC DNA]</scope>
    <source>
        <strain evidence="10">cv. Goldsmith</strain>
    </source>
</reference>
<dbReference type="Pfam" id="PF23559">
    <property type="entry name" value="WHD_DRP"/>
    <property type="match status" value="1"/>
</dbReference>
<dbReference type="InterPro" id="IPR055414">
    <property type="entry name" value="LRR_R13L4/SHOC2-like"/>
</dbReference>
<dbReference type="FunFam" id="3.40.50.300:FF:001091">
    <property type="entry name" value="Probable disease resistance protein At1g61300"/>
    <property type="match status" value="1"/>
</dbReference>
<proteinExistence type="inferred from homology"/>
<dbReference type="PRINTS" id="PR00364">
    <property type="entry name" value="DISEASERSIST"/>
</dbReference>
<evidence type="ECO:0000259" key="8">
    <source>
        <dbReference type="Pfam" id="PF23598"/>
    </source>
</evidence>
<evidence type="ECO:0000256" key="4">
    <source>
        <dbReference type="ARBA" id="ARBA00022840"/>
    </source>
</evidence>
<dbReference type="FunFam" id="1.10.8.430:FF:000003">
    <property type="entry name" value="Probable disease resistance protein At5g66910"/>
    <property type="match status" value="1"/>
</dbReference>
<keyword evidence="10" id="KW-1185">Reference proteome</keyword>
<keyword evidence="5" id="KW-0175">Coiled coil</keyword>
<dbReference type="Pfam" id="PF23598">
    <property type="entry name" value="LRR_14"/>
    <property type="match status" value="1"/>
</dbReference>
<feature type="coiled-coil region" evidence="5">
    <location>
        <begin position="18"/>
        <end position="52"/>
    </location>
</feature>
<gene>
    <name evidence="9" type="ORF">AQUCO_05100082v1</name>
</gene>
<dbReference type="OrthoDB" id="664960at2759"/>
<dbReference type="InterPro" id="IPR002182">
    <property type="entry name" value="NB-ARC"/>
</dbReference>
<dbReference type="GO" id="GO:0005524">
    <property type="term" value="F:ATP binding"/>
    <property type="evidence" value="ECO:0007669"/>
    <property type="project" value="UniProtKB-KW"/>
</dbReference>
<evidence type="ECO:0000256" key="3">
    <source>
        <dbReference type="ARBA" id="ARBA00022821"/>
    </source>
</evidence>
<dbReference type="FunCoup" id="A0A2G5CJ20">
    <property type="interactions" value="1258"/>
</dbReference>
<evidence type="ECO:0000259" key="6">
    <source>
        <dbReference type="Pfam" id="PF00931"/>
    </source>
</evidence>
<comment type="similarity">
    <text evidence="1">Belongs to the disease resistance NB-LRR family.</text>
</comment>
<feature type="domain" description="Disease resistance protein winged helix" evidence="7">
    <location>
        <begin position="409"/>
        <end position="481"/>
    </location>
</feature>
<dbReference type="InParanoid" id="A0A2G5CJ20"/>
<dbReference type="GO" id="GO:0006952">
    <property type="term" value="P:defense response"/>
    <property type="evidence" value="ECO:0007669"/>
    <property type="project" value="UniProtKB-KW"/>
</dbReference>
<dbReference type="Gene3D" id="1.10.8.430">
    <property type="entry name" value="Helical domain of apoptotic protease-activating factors"/>
    <property type="match status" value="1"/>
</dbReference>
<dbReference type="InterPro" id="IPR042197">
    <property type="entry name" value="Apaf_helical"/>
</dbReference>
<name>A0A2G5CJ20_AQUCA</name>
<dbReference type="InterPro" id="IPR036388">
    <property type="entry name" value="WH-like_DNA-bd_sf"/>
</dbReference>
<dbReference type="SUPFAM" id="SSF52058">
    <property type="entry name" value="L domain-like"/>
    <property type="match status" value="1"/>
</dbReference>
<dbReference type="InterPro" id="IPR027417">
    <property type="entry name" value="P-loop_NTPase"/>
</dbReference>
<dbReference type="EMBL" id="KZ305068">
    <property type="protein sequence ID" value="PIA31302.1"/>
    <property type="molecule type" value="Genomic_DNA"/>
</dbReference>
<evidence type="ECO:0000256" key="2">
    <source>
        <dbReference type="ARBA" id="ARBA00022737"/>
    </source>
</evidence>
<evidence type="ECO:0000313" key="10">
    <source>
        <dbReference type="Proteomes" id="UP000230069"/>
    </source>
</evidence>
<keyword evidence="3" id="KW-0611">Plant defense</keyword>
<dbReference type="GO" id="GO:0043531">
    <property type="term" value="F:ADP binding"/>
    <property type="evidence" value="ECO:0007669"/>
    <property type="project" value="InterPro"/>
</dbReference>
<dbReference type="InterPro" id="IPR058922">
    <property type="entry name" value="WHD_DRP"/>
</dbReference>
<keyword evidence="4" id="KW-0067">ATP-binding</keyword>
<dbReference type="PANTHER" id="PTHR33463">
    <property type="entry name" value="NB-ARC DOMAIN-CONTAINING PROTEIN-RELATED"/>
    <property type="match status" value="1"/>
</dbReference>
<dbReference type="InterPro" id="IPR032675">
    <property type="entry name" value="LRR_dom_sf"/>
</dbReference>
<sequence length="942" mass="106822">MDLVNPLGEIVSRVMDCSTKHLNYLRALEEKLNQLREKMAQLNELKIDVNNRVISEESRLMVRTNQVNGWMQRVEASGHEVDRILLEGGQHLERRCLNGCCPMNCWSSYKLGKKVVKKLRIMEELKRDGDFDIVAENPPRALVQELPESSTVGLDSVFGRVWSLLGENGVRIIGLYGMGGVGKTTLLKKINNELGRKSSDFDIVIWVVISKEANMTYVQELLGKNLGLSWSESVHLNSRANDIFNVLKTKKFLIFLDDIWERIDLPSIGVPPPSFENKSKIMFTTRSEEVCGLMEVDKKVRVECLSWDEAWTLFQEKVGQAALSSDIDIPKLAEIVAQECRGLPLALITIGRSMASKKTCQQWKHAISVLRNSAAEFPGMGDNVLPLLKFSYDALPNDTVRLCFLFCSLYPEDYSIFISNLIHQWIGEGYITGFDSFDEALNTGHYIIGVLKDTCLLEEGDRVRNFTDTSVKMHDVIRDLALWIACECGREKDKYFVKAGVGLLEAPKTGKLPTMAEKISLFGNNITQLGNIPKCPNLTTLLVSGNHRLEDIHNDFFLSMPALKFLDLSETIITKLPTSICELLQLEFLDLTFTRITSLPYELRKLTKLKYLALTRHTIPREIIPNLLSLEILKLDLKKSDLKKSDDSDDEMQVDIEELACLNQLKSLEITIFSGDKEVEKFLSYPQLANSARTFKILTCNEITSLTLSAASSCSSNLCLGHLKKLRGLYIGHCSELEELKFNCINKETTETGLYESLEIMTLFVLPKLIISCEVSNNLSSTYFRKLRFINLYQCDAMADLNWLLLIPNIQRLSVSKCHNLQEILSSDESGGCDETTFAYLKELDLSYLPNLCSICRRTALPFPSLETIYVLRCPKLRRLPLDSNSAKNTFKHISGNTEWWNRLEWESETYARFLKSYGRASDEISDSECHSSSDHPLNDPM</sequence>
<dbReference type="AlphaFoldDB" id="A0A2G5CJ20"/>
<dbReference type="STRING" id="218851.A0A2G5CJ20"/>
<dbReference type="PANTHER" id="PTHR33463:SF220">
    <property type="entry name" value="NB-ARC DOMAIN-CONTAINING PROTEIN"/>
    <property type="match status" value="1"/>
</dbReference>
<evidence type="ECO:0000256" key="1">
    <source>
        <dbReference type="ARBA" id="ARBA00008894"/>
    </source>
</evidence>
<dbReference type="SUPFAM" id="SSF52540">
    <property type="entry name" value="P-loop containing nucleoside triphosphate hydrolases"/>
    <property type="match status" value="1"/>
</dbReference>
<evidence type="ECO:0000256" key="5">
    <source>
        <dbReference type="SAM" id="Coils"/>
    </source>
</evidence>
<keyword evidence="4" id="KW-0547">Nucleotide-binding</keyword>
<feature type="domain" description="NB-ARC" evidence="6">
    <location>
        <begin position="159"/>
        <end position="322"/>
    </location>
</feature>
<feature type="domain" description="Disease resistance R13L4/SHOC-2-like LRR" evidence="8">
    <location>
        <begin position="520"/>
        <end position="823"/>
    </location>
</feature>
<evidence type="ECO:0000259" key="7">
    <source>
        <dbReference type="Pfam" id="PF23559"/>
    </source>
</evidence>
<evidence type="ECO:0000313" key="9">
    <source>
        <dbReference type="EMBL" id="PIA31302.1"/>
    </source>
</evidence>
<dbReference type="Pfam" id="PF00931">
    <property type="entry name" value="NB-ARC"/>
    <property type="match status" value="1"/>
</dbReference>
<dbReference type="Gene3D" id="3.40.50.300">
    <property type="entry name" value="P-loop containing nucleotide triphosphate hydrolases"/>
    <property type="match status" value="1"/>
</dbReference>
<accession>A0A2G5CJ20</accession>
<keyword evidence="2" id="KW-0677">Repeat</keyword>
<dbReference type="FunFam" id="1.10.10.10:FF:000322">
    <property type="entry name" value="Probable disease resistance protein At1g63360"/>
    <property type="match status" value="1"/>
</dbReference>
<dbReference type="Gene3D" id="3.80.10.10">
    <property type="entry name" value="Ribonuclease Inhibitor"/>
    <property type="match status" value="2"/>
</dbReference>
<dbReference type="Gene3D" id="1.10.10.10">
    <property type="entry name" value="Winged helix-like DNA-binding domain superfamily/Winged helix DNA-binding domain"/>
    <property type="match status" value="1"/>
</dbReference>